<organism evidence="2">
    <name type="scientific">marine metagenome</name>
    <dbReference type="NCBI Taxonomy" id="408172"/>
    <lineage>
        <taxon>unclassified sequences</taxon>
        <taxon>metagenomes</taxon>
        <taxon>ecological metagenomes</taxon>
    </lineage>
</organism>
<gene>
    <name evidence="2" type="ORF">METZ01_LOCUS364618</name>
</gene>
<dbReference type="PROSITE" id="PS51186">
    <property type="entry name" value="GNAT"/>
    <property type="match status" value="1"/>
</dbReference>
<dbReference type="SUPFAM" id="SSF55729">
    <property type="entry name" value="Acyl-CoA N-acyltransferases (Nat)"/>
    <property type="match status" value="1"/>
</dbReference>
<name>A0A382SPA8_9ZZZZ</name>
<reference evidence="2" key="1">
    <citation type="submission" date="2018-05" db="EMBL/GenBank/DDBJ databases">
        <authorList>
            <person name="Lanie J.A."/>
            <person name="Ng W.-L."/>
            <person name="Kazmierczak K.M."/>
            <person name="Andrzejewski T.M."/>
            <person name="Davidsen T.M."/>
            <person name="Wayne K.J."/>
            <person name="Tettelin H."/>
            <person name="Glass J.I."/>
            <person name="Rusch D."/>
            <person name="Podicherti R."/>
            <person name="Tsui H.-C.T."/>
            <person name="Winkler M.E."/>
        </authorList>
    </citation>
    <scope>NUCLEOTIDE SEQUENCE</scope>
</reference>
<protein>
    <recommendedName>
        <fullName evidence="1">N-acetyltransferase domain-containing protein</fullName>
    </recommendedName>
</protein>
<dbReference type="FunFam" id="3.40.630.30:FF:000035">
    <property type="entry name" value="GNAT family N-acetyltransferase"/>
    <property type="match status" value="1"/>
</dbReference>
<dbReference type="EMBL" id="UINC01130602">
    <property type="protein sequence ID" value="SVD11764.1"/>
    <property type="molecule type" value="Genomic_DNA"/>
</dbReference>
<sequence>MTSITLTGSVKGATQTLIIKNHRGNMVSWQSLTFNELTNHQLFDLLKLRVDVFVVEQNCAYPELDEKDRHPKTHHLMGFQDNKLVACARLLGEGVSYPSVSIGRVATSEAFRGKGAGRALMREAIDRCEALWPGCDIEIGAQEYLKRFYEGFGFEATSTMYLEDDIPHIDMKRAGTATA</sequence>
<dbReference type="Pfam" id="PF13673">
    <property type="entry name" value="Acetyltransf_10"/>
    <property type="match status" value="1"/>
</dbReference>
<dbReference type="AlphaFoldDB" id="A0A382SPA8"/>
<proteinExistence type="predicted"/>
<dbReference type="Gene3D" id="3.40.630.30">
    <property type="match status" value="1"/>
</dbReference>
<dbReference type="InterPro" id="IPR000182">
    <property type="entry name" value="GNAT_dom"/>
</dbReference>
<accession>A0A382SPA8</accession>
<dbReference type="CDD" id="cd04301">
    <property type="entry name" value="NAT_SF"/>
    <property type="match status" value="1"/>
</dbReference>
<evidence type="ECO:0000313" key="2">
    <source>
        <dbReference type="EMBL" id="SVD11764.1"/>
    </source>
</evidence>
<feature type="domain" description="N-acetyltransferase" evidence="1">
    <location>
        <begin position="32"/>
        <end position="176"/>
    </location>
</feature>
<dbReference type="GO" id="GO:0016747">
    <property type="term" value="F:acyltransferase activity, transferring groups other than amino-acyl groups"/>
    <property type="evidence" value="ECO:0007669"/>
    <property type="project" value="InterPro"/>
</dbReference>
<dbReference type="InterPro" id="IPR016181">
    <property type="entry name" value="Acyl_CoA_acyltransferase"/>
</dbReference>
<evidence type="ECO:0000259" key="1">
    <source>
        <dbReference type="PROSITE" id="PS51186"/>
    </source>
</evidence>